<feature type="transmembrane region" description="Helical" evidence="6">
    <location>
        <begin position="184"/>
        <end position="205"/>
    </location>
</feature>
<feature type="transmembrane region" description="Helical" evidence="6">
    <location>
        <begin position="347"/>
        <end position="370"/>
    </location>
</feature>
<keyword evidence="3 6" id="KW-0812">Transmembrane</keyword>
<keyword evidence="9" id="KW-1185">Reference proteome</keyword>
<evidence type="ECO:0000313" key="8">
    <source>
        <dbReference type="EMBL" id="MFC5402512.1"/>
    </source>
</evidence>
<evidence type="ECO:0000256" key="1">
    <source>
        <dbReference type="ARBA" id="ARBA00004651"/>
    </source>
</evidence>
<feature type="transmembrane region" description="Helical" evidence="6">
    <location>
        <begin position="266"/>
        <end position="287"/>
    </location>
</feature>
<evidence type="ECO:0000313" key="9">
    <source>
        <dbReference type="Proteomes" id="UP001596113"/>
    </source>
</evidence>
<evidence type="ECO:0000259" key="7">
    <source>
        <dbReference type="Pfam" id="PF12698"/>
    </source>
</evidence>
<feature type="transmembrane region" description="Helical" evidence="6">
    <location>
        <begin position="232"/>
        <end position="254"/>
    </location>
</feature>
<gene>
    <name evidence="8" type="ORF">ACFPOF_07155</name>
</gene>
<evidence type="ECO:0000256" key="4">
    <source>
        <dbReference type="ARBA" id="ARBA00022989"/>
    </source>
</evidence>
<evidence type="ECO:0000256" key="5">
    <source>
        <dbReference type="ARBA" id="ARBA00023136"/>
    </source>
</evidence>
<evidence type="ECO:0000256" key="3">
    <source>
        <dbReference type="ARBA" id="ARBA00022692"/>
    </source>
</evidence>
<comment type="subcellular location">
    <subcellularLocation>
        <location evidence="1">Cell membrane</location>
        <topology evidence="1">Multi-pass membrane protein</topology>
    </subcellularLocation>
</comment>
<comment type="caution">
    <text evidence="8">The sequence shown here is derived from an EMBL/GenBank/DDBJ whole genome shotgun (WGS) entry which is preliminary data.</text>
</comment>
<evidence type="ECO:0000256" key="2">
    <source>
        <dbReference type="ARBA" id="ARBA00022475"/>
    </source>
</evidence>
<dbReference type="InterPro" id="IPR013525">
    <property type="entry name" value="ABC2_TM"/>
</dbReference>
<dbReference type="RefSeq" id="WP_378131027.1">
    <property type="nucleotide sequence ID" value="NZ_JBHSMI010000013.1"/>
</dbReference>
<evidence type="ECO:0000256" key="6">
    <source>
        <dbReference type="SAM" id="Phobius"/>
    </source>
</evidence>
<dbReference type="InterPro" id="IPR051449">
    <property type="entry name" value="ABC-2_transporter_component"/>
</dbReference>
<keyword evidence="2" id="KW-1003">Cell membrane</keyword>
<name>A0ABW0HQY7_9BACL</name>
<reference evidence="9" key="1">
    <citation type="journal article" date="2019" name="Int. J. Syst. Evol. Microbiol.">
        <title>The Global Catalogue of Microorganisms (GCM) 10K type strain sequencing project: providing services to taxonomists for standard genome sequencing and annotation.</title>
        <authorList>
            <consortium name="The Broad Institute Genomics Platform"/>
            <consortium name="The Broad Institute Genome Sequencing Center for Infectious Disease"/>
            <person name="Wu L."/>
            <person name="Ma J."/>
        </authorList>
    </citation>
    <scope>NUCLEOTIDE SEQUENCE [LARGE SCALE GENOMIC DNA]</scope>
    <source>
        <strain evidence="9">CGMCC 1.18575</strain>
    </source>
</reference>
<dbReference type="PANTHER" id="PTHR30294:SF48">
    <property type="entry name" value="LINEARMYCIN RESISTANCE PERMEASE PROTEIN LNRM"/>
    <property type="match status" value="1"/>
</dbReference>
<organism evidence="8 9">
    <name type="scientific">Cohnella soli</name>
    <dbReference type="NCBI Taxonomy" id="425005"/>
    <lineage>
        <taxon>Bacteria</taxon>
        <taxon>Bacillati</taxon>
        <taxon>Bacillota</taxon>
        <taxon>Bacilli</taxon>
        <taxon>Bacillales</taxon>
        <taxon>Paenibacillaceae</taxon>
        <taxon>Cohnella</taxon>
    </lineage>
</organism>
<dbReference type="EMBL" id="JBHSMI010000013">
    <property type="protein sequence ID" value="MFC5402512.1"/>
    <property type="molecule type" value="Genomic_DNA"/>
</dbReference>
<dbReference type="Proteomes" id="UP001596113">
    <property type="component" value="Unassembled WGS sequence"/>
</dbReference>
<keyword evidence="5 6" id="KW-0472">Membrane</keyword>
<protein>
    <submittedName>
        <fullName evidence="8">ABC transporter permease</fullName>
    </submittedName>
</protein>
<dbReference type="PANTHER" id="PTHR30294">
    <property type="entry name" value="MEMBRANE COMPONENT OF ABC TRANSPORTER YHHJ-RELATED"/>
    <property type="match status" value="1"/>
</dbReference>
<dbReference type="Pfam" id="PF12698">
    <property type="entry name" value="ABC2_membrane_3"/>
    <property type="match status" value="1"/>
</dbReference>
<feature type="domain" description="ABC-2 type transporter transmembrane" evidence="7">
    <location>
        <begin position="19"/>
        <end position="367"/>
    </location>
</feature>
<feature type="transmembrane region" description="Helical" evidence="6">
    <location>
        <begin position="21"/>
        <end position="45"/>
    </location>
</feature>
<accession>A0ABW0HQY7</accession>
<keyword evidence="4 6" id="KW-1133">Transmembrane helix</keyword>
<proteinExistence type="predicted"/>
<feature type="transmembrane region" description="Helical" evidence="6">
    <location>
        <begin position="294"/>
        <end position="313"/>
    </location>
</feature>
<sequence length="376" mass="40306">MMNIVSIAMKEILTTVREKRTFIFMLAFPIVLMLILGTALSNAFMNSTPISDINLLYKNSATNGQLSKAWQGFTDTLAQDGVKSTPLAAGMDGKLEVKDDHYTAYVEVNDQGLALFTSSKNTIESNIVQGMLTAFSDRFNLAAAAFATAPSKAEAILAGANAGGAEYVKETSLNADKKPGSIDYYAIAMTTMIGMYAAFSGCMLFQRERTFNTLARLTASPVTKAEVFTGKVVGTTIINSIMVGVVMLVSSILFKADWGTHPALVFLVLAVQVAFSISFGLGLSYLFGSTAARTFVMIFTQVASFVGGAYFPIADTDKGLGLLTELSPLRWANRALTRIIFSDDLNAAWPTIGLFAALAAAFLAVSVISIRRKEAL</sequence>